<evidence type="ECO:0000259" key="6">
    <source>
        <dbReference type="PROSITE" id="PS51203"/>
    </source>
</evidence>
<dbReference type="PROSITE" id="PS51203">
    <property type="entry name" value="CS"/>
    <property type="match status" value="1"/>
</dbReference>
<feature type="domain" description="CS" evidence="6">
    <location>
        <begin position="143"/>
        <end position="239"/>
    </location>
</feature>
<evidence type="ECO:0000313" key="8">
    <source>
        <dbReference type="Proteomes" id="UP000823046"/>
    </source>
</evidence>
<evidence type="ECO:0000256" key="2">
    <source>
        <dbReference type="ARBA" id="ARBA00004496"/>
    </source>
</evidence>
<dbReference type="SUPFAM" id="SSF49764">
    <property type="entry name" value="HSP20-like chaperones"/>
    <property type="match status" value="1"/>
</dbReference>
<sequence>MNFFYGTFVRSLLQLTVYLLLIDDWKIQKTFQQNASAPLLIRATSVVPHRNVQTLACLQPLKSLPTKDARAFLFSRENLYNRLLLLSFPQGHKWRVCPVGSGHVKNAFLKPILPLSPWRNVWLSHTRSRRCSRRQPLVARGFGQTPHYAWKETDDGVEVRLKVKPSIVAKHIQANFSPKSINILYEARENLTLLDGRLRGEIAPSESFWWINSDEEQPKIVTFWLQKAKSRFKEWMGVIEGENILQIAYDASPGKPARMNSPTETKRLPNAILWKHLLDSTVDTATVCSWLHAWCLSPTESSTSMGLPALQLRALPFDLPNGVRLILEGVTTPTTEPWEAEDWMDLRVVEEIMPSPKYVTEKLKQKNVRGVA</sequence>
<gene>
    <name evidence="7" type="ORF">IE077_002943</name>
</gene>
<dbReference type="InterPro" id="IPR037895">
    <property type="entry name" value="NUDCD1"/>
</dbReference>
<keyword evidence="5" id="KW-0539">Nucleus</keyword>
<dbReference type="PANTHER" id="PTHR21664">
    <property type="entry name" value="CHRONIC MYELOGENOUS LEUKEMIA TUMOR ANTIGEN 66"/>
    <property type="match status" value="1"/>
</dbReference>
<dbReference type="PANTHER" id="PTHR21664:SF1">
    <property type="entry name" value="NUDC DOMAIN-CONTAINING PROTEIN 1"/>
    <property type="match status" value="1"/>
</dbReference>
<evidence type="ECO:0000313" key="7">
    <source>
        <dbReference type="EMBL" id="KAF8822707.1"/>
    </source>
</evidence>
<keyword evidence="8" id="KW-1185">Reference proteome</keyword>
<proteinExistence type="predicted"/>
<dbReference type="Gene3D" id="2.60.40.790">
    <property type="match status" value="1"/>
</dbReference>
<evidence type="ECO:0000256" key="5">
    <source>
        <dbReference type="ARBA" id="ARBA00023242"/>
    </source>
</evidence>
<protein>
    <recommendedName>
        <fullName evidence="3">NudC domain-containing protein 1</fullName>
    </recommendedName>
</protein>
<evidence type="ECO:0000256" key="4">
    <source>
        <dbReference type="ARBA" id="ARBA00022490"/>
    </source>
</evidence>
<dbReference type="Pfam" id="PF04969">
    <property type="entry name" value="CS"/>
    <property type="match status" value="1"/>
</dbReference>
<keyword evidence="4" id="KW-0963">Cytoplasm</keyword>
<name>A0ABQ7JF97_9APIC</name>
<evidence type="ECO:0000256" key="3">
    <source>
        <dbReference type="ARBA" id="ARBA00018915"/>
    </source>
</evidence>
<comment type="caution">
    <text evidence="7">The sequence shown here is derived from an EMBL/GenBank/DDBJ whole genome shotgun (WGS) entry which is preliminary data.</text>
</comment>
<dbReference type="InterPro" id="IPR007052">
    <property type="entry name" value="CS_dom"/>
</dbReference>
<reference evidence="7 8" key="1">
    <citation type="journal article" date="2020" name="bioRxiv">
        <title>Metabolic contributions of an alphaproteobacterial endosymbiont in the apicomplexan Cardiosporidium cionae.</title>
        <authorList>
            <person name="Hunter E.S."/>
            <person name="Paight C.J."/>
            <person name="Lane C.E."/>
        </authorList>
    </citation>
    <scope>NUCLEOTIDE SEQUENCE [LARGE SCALE GENOMIC DNA]</scope>
    <source>
        <strain evidence="7">ESH_2018</strain>
    </source>
</reference>
<dbReference type="EMBL" id="JADAQX010000029">
    <property type="protein sequence ID" value="KAF8822707.1"/>
    <property type="molecule type" value="Genomic_DNA"/>
</dbReference>
<organism evidence="7 8">
    <name type="scientific">Cardiosporidium cionae</name>
    <dbReference type="NCBI Taxonomy" id="476202"/>
    <lineage>
        <taxon>Eukaryota</taxon>
        <taxon>Sar</taxon>
        <taxon>Alveolata</taxon>
        <taxon>Apicomplexa</taxon>
        <taxon>Aconoidasida</taxon>
        <taxon>Nephromycida</taxon>
        <taxon>Cardiosporidium</taxon>
    </lineage>
</organism>
<comment type="subcellular location">
    <subcellularLocation>
        <location evidence="2">Cytoplasm</location>
    </subcellularLocation>
    <subcellularLocation>
        <location evidence="1">Nucleus</location>
    </subcellularLocation>
</comment>
<dbReference type="InterPro" id="IPR008978">
    <property type="entry name" value="HSP20-like_chaperone"/>
</dbReference>
<dbReference type="Proteomes" id="UP000823046">
    <property type="component" value="Unassembled WGS sequence"/>
</dbReference>
<accession>A0ABQ7JF97</accession>
<evidence type="ECO:0000256" key="1">
    <source>
        <dbReference type="ARBA" id="ARBA00004123"/>
    </source>
</evidence>